<comment type="caution">
    <text evidence="1">The sequence shown here is derived from an EMBL/GenBank/DDBJ whole genome shotgun (WGS) entry which is preliminary data.</text>
</comment>
<proteinExistence type="predicted"/>
<dbReference type="AlphaFoldDB" id="A0A8T0V4Q7"/>
<accession>A0A8T0V4Q7</accession>
<gene>
    <name evidence="1" type="ORF">PVAP13_2NG030486</name>
</gene>
<keyword evidence="2" id="KW-1185">Reference proteome</keyword>
<dbReference type="EMBL" id="CM029040">
    <property type="protein sequence ID" value="KAG2631402.1"/>
    <property type="molecule type" value="Genomic_DNA"/>
</dbReference>
<sequence length="157" mass="16611">MAVAAWCGAAPPVAPPRPVLLTLLRLGVVVDAAVSLLPARQLLRLAVGGVVLPSSHWLQLACLLIRQGSSARVGGTRSREQRRPVALLASCVEKKNKEEAEGAAGWCLLVVEKEGAGASSLFAQIREIRGGELIGESYWCWDCSSCLLGGVVEEQRG</sequence>
<dbReference type="Proteomes" id="UP000823388">
    <property type="component" value="Chromosome 2N"/>
</dbReference>
<evidence type="ECO:0000313" key="1">
    <source>
        <dbReference type="EMBL" id="KAG2631402.1"/>
    </source>
</evidence>
<protein>
    <submittedName>
        <fullName evidence="1">Uncharacterized protein</fullName>
    </submittedName>
</protein>
<evidence type="ECO:0000313" key="2">
    <source>
        <dbReference type="Proteomes" id="UP000823388"/>
    </source>
</evidence>
<name>A0A8T0V4Q7_PANVG</name>
<reference evidence="1" key="1">
    <citation type="submission" date="2020-05" db="EMBL/GenBank/DDBJ databases">
        <title>WGS assembly of Panicum virgatum.</title>
        <authorList>
            <person name="Lovell J.T."/>
            <person name="Jenkins J."/>
            <person name="Shu S."/>
            <person name="Juenger T.E."/>
            <person name="Schmutz J."/>
        </authorList>
    </citation>
    <scope>NUCLEOTIDE SEQUENCE</scope>
    <source>
        <strain evidence="1">AP13</strain>
    </source>
</reference>
<organism evidence="1 2">
    <name type="scientific">Panicum virgatum</name>
    <name type="common">Blackwell switchgrass</name>
    <dbReference type="NCBI Taxonomy" id="38727"/>
    <lineage>
        <taxon>Eukaryota</taxon>
        <taxon>Viridiplantae</taxon>
        <taxon>Streptophyta</taxon>
        <taxon>Embryophyta</taxon>
        <taxon>Tracheophyta</taxon>
        <taxon>Spermatophyta</taxon>
        <taxon>Magnoliopsida</taxon>
        <taxon>Liliopsida</taxon>
        <taxon>Poales</taxon>
        <taxon>Poaceae</taxon>
        <taxon>PACMAD clade</taxon>
        <taxon>Panicoideae</taxon>
        <taxon>Panicodae</taxon>
        <taxon>Paniceae</taxon>
        <taxon>Panicinae</taxon>
        <taxon>Panicum</taxon>
        <taxon>Panicum sect. Hiantes</taxon>
    </lineage>
</organism>